<comment type="caution">
    <text evidence="3">The sequence shown here is derived from an EMBL/GenBank/DDBJ whole genome shotgun (WGS) entry which is preliminary data.</text>
</comment>
<dbReference type="Proteomes" id="UP000774617">
    <property type="component" value="Unassembled WGS sequence"/>
</dbReference>
<dbReference type="EMBL" id="JAGTJR010000041">
    <property type="protein sequence ID" value="KAH7032177.1"/>
    <property type="molecule type" value="Genomic_DNA"/>
</dbReference>
<reference evidence="3 4" key="1">
    <citation type="journal article" date="2021" name="Nat. Commun.">
        <title>Genetic determinants of endophytism in the Arabidopsis root mycobiome.</title>
        <authorList>
            <person name="Mesny F."/>
            <person name="Miyauchi S."/>
            <person name="Thiergart T."/>
            <person name="Pickel B."/>
            <person name="Atanasova L."/>
            <person name="Karlsson M."/>
            <person name="Huettel B."/>
            <person name="Barry K.W."/>
            <person name="Haridas S."/>
            <person name="Chen C."/>
            <person name="Bauer D."/>
            <person name="Andreopoulos W."/>
            <person name="Pangilinan J."/>
            <person name="LaButti K."/>
            <person name="Riley R."/>
            <person name="Lipzen A."/>
            <person name="Clum A."/>
            <person name="Drula E."/>
            <person name="Henrissat B."/>
            <person name="Kohler A."/>
            <person name="Grigoriev I.V."/>
            <person name="Martin F.M."/>
            <person name="Hacquard S."/>
        </authorList>
    </citation>
    <scope>NUCLEOTIDE SEQUENCE [LARGE SCALE GENOMIC DNA]</scope>
    <source>
        <strain evidence="3 4">MPI-SDFR-AT-0080</strain>
    </source>
</reference>
<dbReference type="InterPro" id="IPR014347">
    <property type="entry name" value="Tautomerase/MIF_sf"/>
</dbReference>
<dbReference type="InterPro" id="IPR028116">
    <property type="entry name" value="Cis-CaaD-like"/>
</dbReference>
<accession>A0ABQ8FZY8</accession>
<evidence type="ECO:0000256" key="1">
    <source>
        <dbReference type="SAM" id="MobiDB-lite"/>
    </source>
</evidence>
<sequence>MPLWVVYHPPGTFEDEASKQALSKDITKGYTDAGLPAFFVVVNFVKLPVSDVWVGGEQRKSKPFIRLTVDHIAARLPDEDEAYFKTTASIDAVLKPHIEDKNYDWEYHIDETERRLWKINGLAPPPLDSEEGKLWAKENKPSPWKGDQSMSNI</sequence>
<evidence type="ECO:0000313" key="4">
    <source>
        <dbReference type="Proteomes" id="UP000774617"/>
    </source>
</evidence>
<evidence type="ECO:0000259" key="2">
    <source>
        <dbReference type="Pfam" id="PF14832"/>
    </source>
</evidence>
<dbReference type="Pfam" id="PF14832">
    <property type="entry name" value="Tautomerase_3"/>
    <property type="match status" value="1"/>
</dbReference>
<protein>
    <submittedName>
        <fullName evidence="3">Oxalocrotonate tautomerase</fullName>
    </submittedName>
</protein>
<proteinExistence type="predicted"/>
<gene>
    <name evidence="3" type="ORF">B0J12DRAFT_582805</name>
</gene>
<keyword evidence="4" id="KW-1185">Reference proteome</keyword>
<organism evidence="3 4">
    <name type="scientific">Macrophomina phaseolina</name>
    <dbReference type="NCBI Taxonomy" id="35725"/>
    <lineage>
        <taxon>Eukaryota</taxon>
        <taxon>Fungi</taxon>
        <taxon>Dikarya</taxon>
        <taxon>Ascomycota</taxon>
        <taxon>Pezizomycotina</taxon>
        <taxon>Dothideomycetes</taxon>
        <taxon>Dothideomycetes incertae sedis</taxon>
        <taxon>Botryosphaeriales</taxon>
        <taxon>Botryosphaeriaceae</taxon>
        <taxon>Macrophomina</taxon>
    </lineage>
</organism>
<feature type="domain" description="Tautomerase cis-CaaD-like" evidence="2">
    <location>
        <begin position="1"/>
        <end position="140"/>
    </location>
</feature>
<dbReference type="Gene3D" id="3.30.429.10">
    <property type="entry name" value="Macrophage Migration Inhibitory Factor"/>
    <property type="match status" value="1"/>
</dbReference>
<evidence type="ECO:0000313" key="3">
    <source>
        <dbReference type="EMBL" id="KAH7032177.1"/>
    </source>
</evidence>
<feature type="compositionally biased region" description="Basic and acidic residues" evidence="1">
    <location>
        <begin position="130"/>
        <end position="140"/>
    </location>
</feature>
<feature type="region of interest" description="Disordered" evidence="1">
    <location>
        <begin position="126"/>
        <end position="153"/>
    </location>
</feature>
<name>A0ABQ8FZY8_9PEZI</name>